<dbReference type="EMBL" id="CM056742">
    <property type="protein sequence ID" value="KAJ8677831.1"/>
    <property type="molecule type" value="Genomic_DNA"/>
</dbReference>
<sequence>MQLPFQGAQYKMTTMQPICINENEKNLLSQWKGGKRTMIGTSNGMAVDSQQRELKKPSNNELMSAATLCTSSPNTIEDSENPGSAGIQECPSAKQYSCKFQIKRPMSCRRSSRSTIHESSSSSPTYSELTELASKSSLGQTLSSSKILRPKSPSTPAQPLLNRGSLLHYTFFEDDTSKLVARCSTSTPEPTSNDDQNERICDTVTLTLSIPCINSHDLIVDGTNKLGSGAYGTVFKSTWLGKYVAVEQIECHENGFNVHALREIAVHEKLRHENIVSLMAYCLHDSYCYFIMEYVDGVDLRTLLFTPKKVAEKGLIIDKISETYLIVQLIQAFTYSHAFDYTHRDIEPENIMVRKDWTLKLCDFGSSEPLSDLPDTLKSYAQSKDVGRLMCSPPKLQLHNANATAKSDVWSCACVISEIYAKQ</sequence>
<evidence type="ECO:0000313" key="1">
    <source>
        <dbReference type="EMBL" id="KAJ8677831.1"/>
    </source>
</evidence>
<gene>
    <name evidence="1" type="ORF">QAD02_013618</name>
</gene>
<dbReference type="Proteomes" id="UP001239111">
    <property type="component" value="Chromosome 2"/>
</dbReference>
<reference evidence="1" key="1">
    <citation type="submission" date="2023-04" db="EMBL/GenBank/DDBJ databases">
        <title>A chromosome-level genome assembly of the parasitoid wasp Eretmocerus hayati.</title>
        <authorList>
            <person name="Zhong Y."/>
            <person name="Liu S."/>
            <person name="Liu Y."/>
        </authorList>
    </citation>
    <scope>NUCLEOTIDE SEQUENCE</scope>
    <source>
        <strain evidence="1">ZJU_SS_LIU_2023</strain>
    </source>
</reference>
<evidence type="ECO:0000313" key="2">
    <source>
        <dbReference type="Proteomes" id="UP001239111"/>
    </source>
</evidence>
<name>A0ACC2P4T1_9HYME</name>
<comment type="caution">
    <text evidence="1">The sequence shown here is derived from an EMBL/GenBank/DDBJ whole genome shotgun (WGS) entry which is preliminary data.</text>
</comment>
<organism evidence="1 2">
    <name type="scientific">Eretmocerus hayati</name>
    <dbReference type="NCBI Taxonomy" id="131215"/>
    <lineage>
        <taxon>Eukaryota</taxon>
        <taxon>Metazoa</taxon>
        <taxon>Ecdysozoa</taxon>
        <taxon>Arthropoda</taxon>
        <taxon>Hexapoda</taxon>
        <taxon>Insecta</taxon>
        <taxon>Pterygota</taxon>
        <taxon>Neoptera</taxon>
        <taxon>Endopterygota</taxon>
        <taxon>Hymenoptera</taxon>
        <taxon>Apocrita</taxon>
        <taxon>Proctotrupomorpha</taxon>
        <taxon>Chalcidoidea</taxon>
        <taxon>Aphelinidae</taxon>
        <taxon>Aphelininae</taxon>
        <taxon>Eretmocerus</taxon>
    </lineage>
</organism>
<protein>
    <submittedName>
        <fullName evidence="1">Uncharacterized protein</fullName>
    </submittedName>
</protein>
<proteinExistence type="predicted"/>
<accession>A0ACC2P4T1</accession>
<keyword evidence="2" id="KW-1185">Reference proteome</keyword>